<comment type="caution">
    <text evidence="1">The sequence shown here is derived from an EMBL/GenBank/DDBJ whole genome shotgun (WGS) entry which is preliminary data.</text>
</comment>
<dbReference type="RefSeq" id="WP_344268241.1">
    <property type="nucleotide sequence ID" value="NZ_BAAAHV010000005.1"/>
</dbReference>
<evidence type="ECO:0000313" key="1">
    <source>
        <dbReference type="EMBL" id="MFD2478925.1"/>
    </source>
</evidence>
<accession>A0ABW5HPK5</accession>
<reference evidence="2" key="1">
    <citation type="journal article" date="2019" name="Int. J. Syst. Evol. Microbiol.">
        <title>The Global Catalogue of Microorganisms (GCM) 10K type strain sequencing project: providing services to taxonomists for standard genome sequencing and annotation.</title>
        <authorList>
            <consortium name="The Broad Institute Genomics Platform"/>
            <consortium name="The Broad Institute Genome Sequencing Center for Infectious Disease"/>
            <person name="Wu L."/>
            <person name="Ma J."/>
        </authorList>
    </citation>
    <scope>NUCLEOTIDE SEQUENCE [LARGE SCALE GENOMIC DNA]</scope>
    <source>
        <strain evidence="2">CGMCC 4.7638</strain>
    </source>
</reference>
<dbReference type="Proteomes" id="UP001597542">
    <property type="component" value="Unassembled WGS sequence"/>
</dbReference>
<name>A0ABW5HPK5_9PSEU</name>
<protein>
    <submittedName>
        <fullName evidence="1">Uncharacterized protein</fullName>
    </submittedName>
</protein>
<evidence type="ECO:0000313" key="2">
    <source>
        <dbReference type="Proteomes" id="UP001597542"/>
    </source>
</evidence>
<proteinExistence type="predicted"/>
<organism evidence="1 2">
    <name type="scientific">Amycolatopsis albidoflavus</name>
    <dbReference type="NCBI Taxonomy" id="102226"/>
    <lineage>
        <taxon>Bacteria</taxon>
        <taxon>Bacillati</taxon>
        <taxon>Actinomycetota</taxon>
        <taxon>Actinomycetes</taxon>
        <taxon>Pseudonocardiales</taxon>
        <taxon>Pseudonocardiaceae</taxon>
        <taxon>Amycolatopsis</taxon>
    </lineage>
</organism>
<dbReference type="EMBL" id="JBHUKQ010000001">
    <property type="protein sequence ID" value="MFD2478925.1"/>
    <property type="molecule type" value="Genomic_DNA"/>
</dbReference>
<gene>
    <name evidence="1" type="ORF">ACFSUT_01460</name>
</gene>
<sequence>MAYEIHLYCRTGGVGAVAGFDALTAGAAVSVEDRHSGEGWVSAEVGGGCQLEFSAGTPVVAAMIAELALSDESGRVVAADAIATLTLSGEVEWSVVSAVWRAAKSLWDVVPHDDGSGFAVDLDAL</sequence>
<keyword evidence="2" id="KW-1185">Reference proteome</keyword>